<sequence length="356" mass="37887">MQVKGWVVENLGKALREAFSPPQRFDQFLMFSLDRNRHEISMAGDYVGITYDVILAAQAEGWLVDLVAAARLARPANPAFVQAAREVGLTTGRSDLERILNTSLPETDSSPWLARYGELEGRVCRVEVAGRPVGTGFLVGPDLCLTNHHVVADVLTGRARPTDVRLRFDYRRSPDGREISPGTAFDLAEPWVVGFSPPSSLDGVAEPGDAQPSVDEVDVAVLRVAGRPGEYPPGRVDGVAGTPRRGWIGAVGAAPGKGDALFVLQHPAGEPLKLAVGPVLSTNGAGTRLRHRVNTRAGSSGSPCFDANLDLVAIHHAGDSLHPSQGDPRFNAAVPMAAITSWASRQNPPIPLFPAA</sequence>
<dbReference type="PANTHER" id="PTHR14389:SF3">
    <property type="entry name" value="PROTEIN FAM111A-LIKE"/>
    <property type="match status" value="1"/>
</dbReference>
<dbReference type="RefSeq" id="WP_380124753.1">
    <property type="nucleotide sequence ID" value="NZ_JBHSIU010000066.1"/>
</dbReference>
<dbReference type="PANTHER" id="PTHR14389">
    <property type="entry name" value="SI:CH1073-475A24.1"/>
    <property type="match status" value="1"/>
</dbReference>
<keyword evidence="3" id="KW-1185">Reference proteome</keyword>
<organism evidence="2 3">
    <name type="scientific">Dactylosporangium cerinum</name>
    <dbReference type="NCBI Taxonomy" id="1434730"/>
    <lineage>
        <taxon>Bacteria</taxon>
        <taxon>Bacillati</taxon>
        <taxon>Actinomycetota</taxon>
        <taxon>Actinomycetes</taxon>
        <taxon>Micromonosporales</taxon>
        <taxon>Micromonosporaceae</taxon>
        <taxon>Dactylosporangium</taxon>
    </lineage>
</organism>
<gene>
    <name evidence="2" type="ORF">ACFPIJ_43375</name>
</gene>
<dbReference type="InterPro" id="IPR045430">
    <property type="entry name" value="EAD1"/>
</dbReference>
<proteinExistence type="predicted"/>
<comment type="caution">
    <text evidence="2">The sequence shown here is derived from an EMBL/GenBank/DDBJ whole genome shotgun (WGS) entry which is preliminary data.</text>
</comment>
<protein>
    <submittedName>
        <fullName evidence="2">Effector-associated domain EAD1-containing protein</fullName>
    </submittedName>
</protein>
<name>A0ABV9W9M4_9ACTN</name>
<reference evidence="3" key="1">
    <citation type="journal article" date="2019" name="Int. J. Syst. Evol. Microbiol.">
        <title>The Global Catalogue of Microorganisms (GCM) 10K type strain sequencing project: providing services to taxonomists for standard genome sequencing and annotation.</title>
        <authorList>
            <consortium name="The Broad Institute Genomics Platform"/>
            <consortium name="The Broad Institute Genome Sequencing Center for Infectious Disease"/>
            <person name="Wu L."/>
            <person name="Ma J."/>
        </authorList>
    </citation>
    <scope>NUCLEOTIDE SEQUENCE [LARGE SCALE GENOMIC DNA]</scope>
    <source>
        <strain evidence="3">CGMCC 4.7152</strain>
    </source>
</reference>
<dbReference type="EMBL" id="JBHSIU010000066">
    <property type="protein sequence ID" value="MFC5004655.1"/>
    <property type="molecule type" value="Genomic_DNA"/>
</dbReference>
<feature type="domain" description="Effector-associated" evidence="1">
    <location>
        <begin position="1"/>
        <end position="87"/>
    </location>
</feature>
<dbReference type="InterPro" id="IPR043504">
    <property type="entry name" value="Peptidase_S1_PA_chymotrypsin"/>
</dbReference>
<accession>A0ABV9W9M4</accession>
<dbReference type="Proteomes" id="UP001595912">
    <property type="component" value="Unassembled WGS sequence"/>
</dbReference>
<dbReference type="Pfam" id="PF19955">
    <property type="entry name" value="EAD1"/>
    <property type="match status" value="1"/>
</dbReference>
<evidence type="ECO:0000259" key="1">
    <source>
        <dbReference type="Pfam" id="PF19955"/>
    </source>
</evidence>
<dbReference type="Gene3D" id="2.40.10.10">
    <property type="entry name" value="Trypsin-like serine proteases"/>
    <property type="match status" value="2"/>
</dbReference>
<dbReference type="Pfam" id="PF13365">
    <property type="entry name" value="Trypsin_2"/>
    <property type="match status" value="1"/>
</dbReference>
<evidence type="ECO:0000313" key="2">
    <source>
        <dbReference type="EMBL" id="MFC5004655.1"/>
    </source>
</evidence>
<dbReference type="SUPFAM" id="SSF50494">
    <property type="entry name" value="Trypsin-like serine proteases"/>
    <property type="match status" value="1"/>
</dbReference>
<dbReference type="InterPro" id="IPR009003">
    <property type="entry name" value="Peptidase_S1_PA"/>
</dbReference>
<evidence type="ECO:0000313" key="3">
    <source>
        <dbReference type="Proteomes" id="UP001595912"/>
    </source>
</evidence>